<accession>A0A934X620</accession>
<evidence type="ECO:0000313" key="2">
    <source>
        <dbReference type="Proteomes" id="UP000718281"/>
    </source>
</evidence>
<sequence length="225" mass="23571">MTLVQRRPQPLARTTVHRGGVLVAWLGGSGDAAALRWALSWAHQTARDVTVLVTGQAATPGSAYRSHIAAALGVPVGMTEAPFMRILERSGDPVAALLTAGIRADVLVIPTGGPAPIPNRSLGRTVERVVARHPGAVVVVPALYREDEEGWVVVGHDVEHVIVNDLARYAPIVRADSTAAMIDASRSASLVVARCHGHHPGALPASCQPLHIAASAWCPVLTVHA</sequence>
<comment type="caution">
    <text evidence="1">The sequence shown here is derived from an EMBL/GenBank/DDBJ whole genome shotgun (WGS) entry which is preliminary data.</text>
</comment>
<dbReference type="Gene3D" id="3.40.50.12370">
    <property type="match status" value="1"/>
</dbReference>
<evidence type="ECO:0000313" key="1">
    <source>
        <dbReference type="EMBL" id="MBK6301105.1"/>
    </source>
</evidence>
<gene>
    <name evidence="1" type="ORF">IPF40_08640</name>
</gene>
<dbReference type="AlphaFoldDB" id="A0A934X620"/>
<reference evidence="1 2" key="1">
    <citation type="submission" date="2020-10" db="EMBL/GenBank/DDBJ databases">
        <title>Connecting structure to function with the recovery of over 1000 high-quality activated sludge metagenome-assembled genomes encoding full-length rRNA genes using long-read sequencing.</title>
        <authorList>
            <person name="Singleton C.M."/>
            <person name="Petriglieri F."/>
            <person name="Kristensen J.M."/>
            <person name="Kirkegaard R.H."/>
            <person name="Michaelsen T.Y."/>
            <person name="Andersen M.H."/>
            <person name="Karst S.M."/>
            <person name="Dueholm M.S."/>
            <person name="Nielsen P.H."/>
            <person name="Albertsen M."/>
        </authorList>
    </citation>
    <scope>NUCLEOTIDE SEQUENCE [LARGE SCALE GENOMIC DNA]</scope>
    <source>
        <strain evidence="1">AalE_18-Q3-R2-46_BAT3C.188</strain>
    </source>
</reference>
<proteinExistence type="predicted"/>
<name>A0A934X620_9MICO</name>
<organism evidence="1 2">
    <name type="scientific">Candidatus Phosphoribacter hodrii</name>
    <dbReference type="NCBI Taxonomy" id="2953743"/>
    <lineage>
        <taxon>Bacteria</taxon>
        <taxon>Bacillati</taxon>
        <taxon>Actinomycetota</taxon>
        <taxon>Actinomycetes</taxon>
        <taxon>Micrococcales</taxon>
        <taxon>Dermatophilaceae</taxon>
        <taxon>Candidatus Phosphoribacter</taxon>
    </lineage>
</organism>
<dbReference type="Proteomes" id="UP000718281">
    <property type="component" value="Unassembled WGS sequence"/>
</dbReference>
<protein>
    <submittedName>
        <fullName evidence="1">Universal stress protein</fullName>
    </submittedName>
</protein>
<dbReference type="EMBL" id="JADIXZ010000004">
    <property type="protein sequence ID" value="MBK6301105.1"/>
    <property type="molecule type" value="Genomic_DNA"/>
</dbReference>
<dbReference type="SUPFAM" id="SSF52402">
    <property type="entry name" value="Adenine nucleotide alpha hydrolases-like"/>
    <property type="match status" value="1"/>
</dbReference>